<dbReference type="PANTHER" id="PTHR43581:SF2">
    <property type="entry name" value="EXCINUCLEASE ATPASE SUBUNIT"/>
    <property type="match status" value="1"/>
</dbReference>
<dbReference type="EMBL" id="JALHLF010000035">
    <property type="protein sequence ID" value="MCJ2183100.1"/>
    <property type="molecule type" value="Genomic_DNA"/>
</dbReference>
<dbReference type="Proteomes" id="UP001162881">
    <property type="component" value="Unassembled WGS sequence"/>
</dbReference>
<dbReference type="InterPro" id="IPR027417">
    <property type="entry name" value="P-loop_NTPase"/>
</dbReference>
<comment type="caution">
    <text evidence="3">The sequence shown here is derived from an EMBL/GenBank/DDBJ whole genome shotgun (WGS) entry which is preliminary data.</text>
</comment>
<reference evidence="3" key="1">
    <citation type="submission" date="2022-03" db="EMBL/GenBank/DDBJ databases">
        <title>Identification of a novel bacterium isolated from mangrove sediments.</title>
        <authorList>
            <person name="Pan X."/>
        </authorList>
    </citation>
    <scope>NUCLEOTIDE SEQUENCE</scope>
    <source>
        <strain evidence="3">B1949</strain>
    </source>
</reference>
<sequence length="488" mass="54070">MDIQKSDIDSLEERVKKLSYHNYLPTLRMSNVRSFEHQTITFDFPVTAIIGTNGGGKSTVLGAAAIAYKSVKPGNFFPKSNIGDNSMANWRIDYDIIDRSVNASGIFTRNARFASAKWRRDNVPDRPVIIIPIQRTVPANEQNRFKRFIGMGNETDITTSAIDTNVSACVSRILGKDASGYERITLNKDPNKSILVGMKNANDYSQFHFGAGEASIIEMVSQIEEADDNALILIEEIENGLHPLATRKMVEYLFDVAKRKKAQVIFTTHSEYALDVLPPKAIWGCIDGVAYQGKLTIESLRALTGTVSKDRAIFVEDEFAKDLCCEILRQYAPEILDQAEIHKAGGFPYVVEVLKHHNTNPTIKNKAVAVIDGDNPPLAESNDHVLELPEGAPEAVVFGYIEKNAETVAGLVQQRCQCPAISQDQIVATIKQVAIDTTDHHLYFVKLGERLGFISEIIVRRGLCSIYVQNAATELAPLVSSLKEKLND</sequence>
<keyword evidence="4" id="KW-1185">Reference proteome</keyword>
<accession>A0ABT0BDF0</accession>
<dbReference type="PANTHER" id="PTHR43581">
    <property type="entry name" value="ATP/GTP PHOSPHATASE"/>
    <property type="match status" value="1"/>
</dbReference>
<name>A0ABT0BDF0_9SPHN</name>
<dbReference type="Pfam" id="PF13304">
    <property type="entry name" value="AAA_21"/>
    <property type="match status" value="1"/>
</dbReference>
<evidence type="ECO:0000259" key="2">
    <source>
        <dbReference type="Pfam" id="PF13476"/>
    </source>
</evidence>
<dbReference type="Pfam" id="PF13476">
    <property type="entry name" value="AAA_23"/>
    <property type="match status" value="1"/>
</dbReference>
<evidence type="ECO:0000313" key="3">
    <source>
        <dbReference type="EMBL" id="MCJ2183100.1"/>
    </source>
</evidence>
<evidence type="ECO:0000259" key="1">
    <source>
        <dbReference type="Pfam" id="PF13304"/>
    </source>
</evidence>
<protein>
    <submittedName>
        <fullName evidence="3">AAA family ATPase</fullName>
    </submittedName>
</protein>
<evidence type="ECO:0000313" key="4">
    <source>
        <dbReference type="Proteomes" id="UP001162881"/>
    </source>
</evidence>
<feature type="domain" description="Rad50/SbcC-type AAA" evidence="2">
    <location>
        <begin position="27"/>
        <end position="63"/>
    </location>
</feature>
<proteinExistence type="predicted"/>
<gene>
    <name evidence="3" type="ORF">MTR62_10415</name>
</gene>
<dbReference type="RefSeq" id="WP_244020388.1">
    <property type="nucleotide sequence ID" value="NZ_JALHLF010000035.1"/>
</dbReference>
<dbReference type="InterPro" id="IPR051396">
    <property type="entry name" value="Bact_Antivir_Def_Nuclease"/>
</dbReference>
<dbReference type="InterPro" id="IPR003959">
    <property type="entry name" value="ATPase_AAA_core"/>
</dbReference>
<organism evidence="3 4">
    <name type="scientific">Novosphingobium organovorum</name>
    <dbReference type="NCBI Taxonomy" id="2930092"/>
    <lineage>
        <taxon>Bacteria</taxon>
        <taxon>Pseudomonadati</taxon>
        <taxon>Pseudomonadota</taxon>
        <taxon>Alphaproteobacteria</taxon>
        <taxon>Sphingomonadales</taxon>
        <taxon>Sphingomonadaceae</taxon>
        <taxon>Novosphingobium</taxon>
    </lineage>
</organism>
<dbReference type="Gene3D" id="3.40.50.300">
    <property type="entry name" value="P-loop containing nucleotide triphosphate hydrolases"/>
    <property type="match status" value="2"/>
</dbReference>
<dbReference type="SUPFAM" id="SSF52540">
    <property type="entry name" value="P-loop containing nucleoside triphosphate hydrolases"/>
    <property type="match status" value="1"/>
</dbReference>
<feature type="domain" description="ATPase AAA-type core" evidence="1">
    <location>
        <begin position="187"/>
        <end position="275"/>
    </location>
</feature>
<dbReference type="InterPro" id="IPR038729">
    <property type="entry name" value="Rad50/SbcC_AAA"/>
</dbReference>